<dbReference type="InterPro" id="IPR052231">
    <property type="entry name" value="Rho_GEF_signaling-related"/>
</dbReference>
<dbReference type="PANTHER" id="PTHR45845">
    <property type="entry name" value="RHO GUANINE NUCLEOTIDE EXCHANGE FACTOR-RELATED"/>
    <property type="match status" value="1"/>
</dbReference>
<protein>
    <submittedName>
        <fullName evidence="1">Uncharacterized protein</fullName>
    </submittedName>
</protein>
<sequence>MIETTECIKIFHQYTYLHLFKDLSTADTDGRPIILCYAECISRAALNKYEIAKLLLYYTSIPTVEAREKGFTVLLLAENEADYKMIEVLDKSVCLLGNCIKVNRFLIWTPGVKSDKGVRTLASQVEQDYERQNNRI</sequence>
<dbReference type="Proteomes" id="UP000030742">
    <property type="component" value="Unassembled WGS sequence"/>
</dbReference>
<dbReference type="AlphaFoldDB" id="U4URL8"/>
<evidence type="ECO:0000313" key="2">
    <source>
        <dbReference type="Proteomes" id="UP000030742"/>
    </source>
</evidence>
<proteinExistence type="predicted"/>
<dbReference type="PANTHER" id="PTHR45845:SF3">
    <property type="entry name" value="PURATROPHIN-1-LIKE, ISOFORM A"/>
    <property type="match status" value="1"/>
</dbReference>
<reference evidence="1 2" key="1">
    <citation type="journal article" date="2013" name="Genome Biol.">
        <title>Draft genome of the mountain pine beetle, Dendroctonus ponderosae Hopkins, a major forest pest.</title>
        <authorList>
            <person name="Keeling C.I."/>
            <person name="Yuen M.M."/>
            <person name="Liao N.Y."/>
            <person name="Docking T.R."/>
            <person name="Chan S.K."/>
            <person name="Taylor G.A."/>
            <person name="Palmquist D.L."/>
            <person name="Jackman S.D."/>
            <person name="Nguyen A."/>
            <person name="Li M."/>
            <person name="Henderson H."/>
            <person name="Janes J.K."/>
            <person name="Zhao Y."/>
            <person name="Pandoh P."/>
            <person name="Moore R."/>
            <person name="Sperling F.A."/>
            <person name="Huber D.P."/>
            <person name="Birol I."/>
            <person name="Jones S.J."/>
            <person name="Bohlmann J."/>
        </authorList>
    </citation>
    <scope>NUCLEOTIDE SEQUENCE</scope>
</reference>
<name>U4URL8_DENPD</name>
<dbReference type="OrthoDB" id="6152532at2759"/>
<organism evidence="1 2">
    <name type="scientific">Dendroctonus ponderosae</name>
    <name type="common">Mountain pine beetle</name>
    <dbReference type="NCBI Taxonomy" id="77166"/>
    <lineage>
        <taxon>Eukaryota</taxon>
        <taxon>Metazoa</taxon>
        <taxon>Ecdysozoa</taxon>
        <taxon>Arthropoda</taxon>
        <taxon>Hexapoda</taxon>
        <taxon>Insecta</taxon>
        <taxon>Pterygota</taxon>
        <taxon>Neoptera</taxon>
        <taxon>Endopterygota</taxon>
        <taxon>Coleoptera</taxon>
        <taxon>Polyphaga</taxon>
        <taxon>Cucujiformia</taxon>
        <taxon>Curculionidae</taxon>
        <taxon>Scolytinae</taxon>
        <taxon>Dendroctonus</taxon>
    </lineage>
</organism>
<dbReference type="EMBL" id="KB632409">
    <property type="protein sequence ID" value="ERL95158.1"/>
    <property type="molecule type" value="Genomic_DNA"/>
</dbReference>
<gene>
    <name evidence="1" type="ORF">D910_12427</name>
</gene>
<evidence type="ECO:0000313" key="1">
    <source>
        <dbReference type="EMBL" id="ERL95158.1"/>
    </source>
</evidence>
<accession>U4URL8</accession>